<evidence type="ECO:0000313" key="2">
    <source>
        <dbReference type="Proteomes" id="UP000644140"/>
    </source>
</evidence>
<sequence>MVLPINISNEDFFKLLKHKIPTSYSTRYTGALSEKIIFKETIEALKRINYFAQEVSDGIWDAELLTLRFRHQEDQQQLAEFCDSFNGIRLQKDLFPHPEIFNHLFFKSVYEVYVQLDKYAEVAFIYDTHHQIIPWMTRNIPYEHIAQLITQVGYQIEHGMNEHREQERNVFDKLIQHAQIFDHLLGAHSSLNVFTIDIRIQDFLRPRSDLLTQVGGLNSPIHDIKLILARFPDLLNGLTKIETHGAKEDLNLHCILILKPSKNFSEKKSIDVLQQQIQNFLGNSYYVSIRNWNEVIRRNYSKIAVGLIKKSQPKNAEAFKYWVLSFFFTLDLYIQPKLPNHLKNHLATNETLDAYPKTVVADKLDLNPKNYISMESSLKELEKANKALSKANQPFLSESERKSVWSTRSLSKTSQAYIEAVKHYYCEIESDPETIQSIIHIEIFIETLVTTRLMAFELSVSGDQEMLTRQVLHGAITRLGKQFILLGESKLENPVIRTKQDFELHENGLIQNSREALQQLTSLQVSKESIRRINSSILNLRRIFTEMSFGYNDKSIKETRINAYRKYKKRLEVATILFQHLMKQDCLIFRLTVELILESEFITQEKLAILWTAFLHHAQRAKPLSWKTGYFGLWHQNEKGHFYADVFIVFDDRAFTDPTSIINVLNRKWVQFIKSKAHLILEMEEKPNFKSCKIQGKSIMQTNEEYSLDRLLIESTNKQRKSDFLQKIIPTFLSHSIFIENTMYTNRSNYHNSDAKLLIKSSIAVASRKNTPSTKSIRQKALKESVDRSEIDDDQ</sequence>
<proteinExistence type="predicted"/>
<gene>
    <name evidence="1" type="ORF">I9054_001245</name>
</gene>
<accession>A0A8I1ACS5</accession>
<dbReference type="RefSeq" id="WP_198114741.1">
    <property type="nucleotide sequence ID" value="NZ_CP066121.1"/>
</dbReference>
<organism evidence="1 2">
    <name type="scientific">Acinetobacter bereziniae</name>
    <name type="common">Acinetobacter genomosp. 10</name>
    <dbReference type="NCBI Taxonomy" id="106648"/>
    <lineage>
        <taxon>Bacteria</taxon>
        <taxon>Pseudomonadati</taxon>
        <taxon>Pseudomonadota</taxon>
        <taxon>Gammaproteobacteria</taxon>
        <taxon>Moraxellales</taxon>
        <taxon>Moraxellaceae</taxon>
        <taxon>Acinetobacter</taxon>
    </lineage>
</organism>
<dbReference type="EMBL" id="CP092085">
    <property type="protein sequence ID" value="UUN98133.1"/>
    <property type="molecule type" value="Genomic_DNA"/>
</dbReference>
<protein>
    <submittedName>
        <fullName evidence="1">Uncharacterized protein</fullName>
    </submittedName>
</protein>
<dbReference type="Proteomes" id="UP000644140">
    <property type="component" value="Chromosome"/>
</dbReference>
<reference evidence="1" key="1">
    <citation type="submission" date="2022-02" db="EMBL/GenBank/DDBJ databases">
        <title>Characterization of Tn125 harboring carbapenem-resistant Acinetobacter bereziniae clinical isolates.</title>
        <authorList>
            <person name="Wong N.-K."/>
            <person name="Pan Q."/>
        </authorList>
    </citation>
    <scope>NUCLEOTIDE SEQUENCE</scope>
    <source>
        <strain evidence="1">GD03393</strain>
    </source>
</reference>
<evidence type="ECO:0000313" key="1">
    <source>
        <dbReference type="EMBL" id="UUN98133.1"/>
    </source>
</evidence>
<dbReference type="AlphaFoldDB" id="A0A8I1ACS5"/>
<name>A0A8I1ACS5_ACIBZ</name>